<keyword evidence="5" id="KW-0472">Membrane</keyword>
<evidence type="ECO:0000256" key="6">
    <source>
        <dbReference type="ARBA" id="ARBA00023180"/>
    </source>
</evidence>
<organism evidence="10">
    <name type="scientific">Trypanosoma brucei</name>
    <dbReference type="NCBI Taxonomy" id="5691"/>
    <lineage>
        <taxon>Eukaryota</taxon>
        <taxon>Discoba</taxon>
        <taxon>Euglenozoa</taxon>
        <taxon>Kinetoplastea</taxon>
        <taxon>Metakinetoplastina</taxon>
        <taxon>Trypanosomatida</taxon>
        <taxon>Trypanosomatidae</taxon>
        <taxon>Trypanosoma</taxon>
    </lineage>
</organism>
<keyword evidence="4" id="KW-0336">GPI-anchor</keyword>
<keyword evidence="3" id="KW-1003">Cell membrane</keyword>
<feature type="region of interest" description="Disordered" evidence="8">
    <location>
        <begin position="319"/>
        <end position="355"/>
    </location>
</feature>
<dbReference type="EMBL" id="KC611373">
    <property type="protein sequence ID" value="AGH58804.1"/>
    <property type="molecule type" value="Genomic_DNA"/>
</dbReference>
<dbReference type="GO" id="GO:0005886">
    <property type="term" value="C:plasma membrane"/>
    <property type="evidence" value="ECO:0007669"/>
    <property type="project" value="UniProtKB-SubCell"/>
</dbReference>
<dbReference type="VEuPathDB" id="TriTrypDB:Tb427_000160400"/>
<keyword evidence="6" id="KW-0325">Glycoprotein</keyword>
<evidence type="ECO:0000259" key="9">
    <source>
        <dbReference type="Pfam" id="PF10659"/>
    </source>
</evidence>
<dbReference type="Gene3D" id="3.30.1680.40">
    <property type="match status" value="1"/>
</dbReference>
<dbReference type="Pfam" id="PF10659">
    <property type="entry name" value="Trypan_glycop_C"/>
    <property type="match status" value="1"/>
</dbReference>
<dbReference type="AlphaFoldDB" id="M4SS51"/>
<keyword evidence="7" id="KW-0449">Lipoprotein</keyword>
<reference evidence="10" key="2">
    <citation type="journal article" date="2014" name="Mol. Biochem. Parasitol.">
        <title>Capturing the variant surface glycoprotein repertoire (the VSGnome) of Trypanosoma brucei Lister 427.</title>
        <authorList>
            <person name="Cross G.A."/>
            <person name="Kim H.S."/>
            <person name="Wickstead B."/>
        </authorList>
    </citation>
    <scope>NUCLEOTIDE SEQUENCE</scope>
    <source>
        <strain evidence="10">Lister 427</strain>
    </source>
</reference>
<proteinExistence type="predicted"/>
<evidence type="ECO:0000313" key="10">
    <source>
        <dbReference type="EMBL" id="AGH58804.1"/>
    </source>
</evidence>
<feature type="non-terminal residue" evidence="10">
    <location>
        <position position="1"/>
    </location>
</feature>
<dbReference type="SUPFAM" id="SSF58087">
    <property type="entry name" value="Variant surface glycoprotein (N-terminal domain)"/>
    <property type="match status" value="1"/>
</dbReference>
<dbReference type="Gene3D" id="3.90.150.10">
    <property type="entry name" value="Variant Surface Glycoprotein, subunit A domain 1"/>
    <property type="match status" value="1"/>
</dbReference>
<protein>
    <submittedName>
        <fullName evidence="10">Variant surface glycoprotein 2066</fullName>
    </submittedName>
</protein>
<evidence type="ECO:0000256" key="2">
    <source>
        <dbReference type="ARBA" id="ARBA00004609"/>
    </source>
</evidence>
<evidence type="ECO:0000256" key="1">
    <source>
        <dbReference type="ARBA" id="ARBA00002523"/>
    </source>
</evidence>
<comment type="function">
    <text evidence="1">VSG forms a coat on the surface of the parasite. The trypanosome evades the immune response of the host by expressing a series of antigenically distinct VSGs from an estimated 1000 VSG genes.</text>
</comment>
<sequence length="407" mass="43058">ASGLATAAIKASSLAQLLAGQVQEMIGLLIKKGQTSTPATGYCIVGSGSQAELNSADDNIKCDTANPTFQEELADYDGQELGPAGFRLLTEGSILDDSSHNSKCSFFKYTNGDTVTDSFHKDAETQVFGGLVQIKPHTGTGATATLVNNGALGQDYRSTTSDTLAKKVYNALGTLKKAEQGGCGTSEKEIINHVLASNKLKEKVTAAVKAMKLNNKGKTPEETADIMVKEITGTTDNQAAALEAAFNNGAVKQLTGTDVDTKKVQEITKTKDFAAGNGAAQIKLIQSVKTLQDTIEKAKQPGNKHTECEKHTNNKTACTENNCKWDGKTETDGTRKPKDGERQTNAVGPGAGQAAKEEAKKCSEKTKQEDCKDGCKWEGDTCKDSSILVNKQFALSVVSAAFAALLF</sequence>
<evidence type="ECO:0000256" key="7">
    <source>
        <dbReference type="ARBA" id="ARBA00023288"/>
    </source>
</evidence>
<dbReference type="InterPro" id="IPR019609">
    <property type="entry name" value="Variant_surf_glycoprt_trypan_C"/>
</dbReference>
<dbReference type="GO" id="GO:0098552">
    <property type="term" value="C:side of membrane"/>
    <property type="evidence" value="ECO:0007669"/>
    <property type="project" value="UniProtKB-KW"/>
</dbReference>
<feature type="domain" description="Trypanosome variant surface glycoprotein C-terminal" evidence="9">
    <location>
        <begin position="308"/>
        <end position="406"/>
    </location>
</feature>
<comment type="subcellular location">
    <subcellularLocation>
        <location evidence="2">Cell membrane</location>
        <topology evidence="2">Lipid-anchor</topology>
        <topology evidence="2">GPI-anchor</topology>
    </subcellularLocation>
</comment>
<reference evidence="10" key="1">
    <citation type="submission" date="2013-02" db="EMBL/GenBank/DDBJ databases">
        <authorList>
            <person name="Cross G.A.M."/>
            <person name="Kim H.-S."/>
            <person name="Wickstead B."/>
        </authorList>
    </citation>
    <scope>NUCLEOTIDE SEQUENCE</scope>
    <source>
        <strain evidence="10">Lister 427</strain>
    </source>
</reference>
<evidence type="ECO:0000256" key="5">
    <source>
        <dbReference type="ARBA" id="ARBA00023136"/>
    </source>
</evidence>
<evidence type="ECO:0000256" key="3">
    <source>
        <dbReference type="ARBA" id="ARBA00022475"/>
    </source>
</evidence>
<evidence type="ECO:0000256" key="8">
    <source>
        <dbReference type="SAM" id="MobiDB-lite"/>
    </source>
</evidence>
<evidence type="ECO:0000256" key="4">
    <source>
        <dbReference type="ARBA" id="ARBA00022622"/>
    </source>
</evidence>
<name>M4SS51_9TRYP</name>
<feature type="compositionally biased region" description="Basic and acidic residues" evidence="8">
    <location>
        <begin position="323"/>
        <end position="342"/>
    </location>
</feature>
<accession>M4SS51</accession>